<dbReference type="FunFam" id="3.30.450.30:FF:000022">
    <property type="entry name" value="Related to Dynein light chain 2B, cytoplasmic"/>
    <property type="match status" value="1"/>
</dbReference>
<evidence type="ECO:0000313" key="5">
    <source>
        <dbReference type="Proteomes" id="UP001153365"/>
    </source>
</evidence>
<feature type="compositionally biased region" description="Polar residues" evidence="2">
    <location>
        <begin position="24"/>
        <end position="40"/>
    </location>
</feature>
<gene>
    <name evidence="4" type="ORF">PPACK8108_LOCUS19988</name>
</gene>
<feature type="domain" description="Roadblock/LAMTOR2" evidence="3">
    <location>
        <begin position="46"/>
        <end position="141"/>
    </location>
</feature>
<comment type="caution">
    <text evidence="4">The sequence shown here is derived from an EMBL/GenBank/DDBJ whole genome shotgun (WGS) entry which is preliminary data.</text>
</comment>
<evidence type="ECO:0000313" key="4">
    <source>
        <dbReference type="EMBL" id="CAH7685463.1"/>
    </source>
</evidence>
<comment type="similarity">
    <text evidence="1">Belongs to the GAMAD family.</text>
</comment>
<protein>
    <submittedName>
        <fullName evidence="4">Expressed protein</fullName>
    </submittedName>
</protein>
<name>A0AAV0BGU1_PHAPC</name>
<evidence type="ECO:0000259" key="3">
    <source>
        <dbReference type="SMART" id="SM00960"/>
    </source>
</evidence>
<dbReference type="SUPFAM" id="SSF103196">
    <property type="entry name" value="Roadblock/LC7 domain"/>
    <property type="match status" value="1"/>
</dbReference>
<keyword evidence="5" id="KW-1185">Reference proteome</keyword>
<dbReference type="AlphaFoldDB" id="A0AAV0BGU1"/>
<dbReference type="EMBL" id="CALTRL010005723">
    <property type="protein sequence ID" value="CAH7685463.1"/>
    <property type="molecule type" value="Genomic_DNA"/>
</dbReference>
<dbReference type="Pfam" id="PF03259">
    <property type="entry name" value="Robl_LC7"/>
    <property type="match status" value="1"/>
</dbReference>
<proteinExistence type="inferred from homology"/>
<dbReference type="Proteomes" id="UP001153365">
    <property type="component" value="Unassembled WGS sequence"/>
</dbReference>
<organism evidence="4 5">
    <name type="scientific">Phakopsora pachyrhizi</name>
    <name type="common">Asian soybean rust disease fungus</name>
    <dbReference type="NCBI Taxonomy" id="170000"/>
    <lineage>
        <taxon>Eukaryota</taxon>
        <taxon>Fungi</taxon>
        <taxon>Dikarya</taxon>
        <taxon>Basidiomycota</taxon>
        <taxon>Pucciniomycotina</taxon>
        <taxon>Pucciniomycetes</taxon>
        <taxon>Pucciniales</taxon>
        <taxon>Phakopsoraceae</taxon>
        <taxon>Phakopsora</taxon>
    </lineage>
</organism>
<dbReference type="PANTHER" id="PTHR10779">
    <property type="entry name" value="DYNEIN LIGHT CHAIN ROADBLOCK"/>
    <property type="match status" value="1"/>
</dbReference>
<accession>A0AAV0BGU1</accession>
<feature type="compositionally biased region" description="Low complexity" evidence="2">
    <location>
        <begin position="1"/>
        <end position="23"/>
    </location>
</feature>
<dbReference type="Gene3D" id="3.30.450.30">
    <property type="entry name" value="Dynein light chain 2a, cytoplasmic"/>
    <property type="match status" value="1"/>
</dbReference>
<feature type="region of interest" description="Disordered" evidence="2">
    <location>
        <begin position="1"/>
        <end position="42"/>
    </location>
</feature>
<dbReference type="SMART" id="SM00960">
    <property type="entry name" value="Robl_LC7"/>
    <property type="match status" value="1"/>
</dbReference>
<evidence type="ECO:0000256" key="1">
    <source>
        <dbReference type="ARBA" id="ARBA00007191"/>
    </source>
</evidence>
<sequence>MAELNSATPSSSAGGGSNATVTAPSSAHRTDGQLNGSSQLVGPPEIESTISYLSNHKNVRGVMILNRDGVLIRSSGSIFQGSDGSIILRRYSNQVLKILDSVSDSVSGMELDDQLKLLRVRTRQHEIIITPGAKFILVVVQNPNK</sequence>
<reference evidence="4" key="1">
    <citation type="submission" date="2022-06" db="EMBL/GenBank/DDBJ databases">
        <authorList>
            <consortium name="SYNGENTA / RWTH Aachen University"/>
        </authorList>
    </citation>
    <scope>NUCLEOTIDE SEQUENCE</scope>
</reference>
<dbReference type="InterPro" id="IPR004942">
    <property type="entry name" value="Roadblock/LAMTOR2_dom"/>
</dbReference>
<evidence type="ECO:0000256" key="2">
    <source>
        <dbReference type="SAM" id="MobiDB-lite"/>
    </source>
</evidence>